<dbReference type="EMBL" id="KV001976">
    <property type="protein sequence ID" value="KZV38317.1"/>
    <property type="molecule type" value="Genomic_DNA"/>
</dbReference>
<gene>
    <name evidence="2" type="ORF">F511_25804</name>
</gene>
<reference evidence="2 3" key="1">
    <citation type="journal article" date="2015" name="Proc. Natl. Acad. Sci. U.S.A.">
        <title>The resurrection genome of Boea hygrometrica: A blueprint for survival of dehydration.</title>
        <authorList>
            <person name="Xiao L."/>
            <person name="Yang G."/>
            <person name="Zhang L."/>
            <person name="Yang X."/>
            <person name="Zhao S."/>
            <person name="Ji Z."/>
            <person name="Zhou Q."/>
            <person name="Hu M."/>
            <person name="Wang Y."/>
            <person name="Chen M."/>
            <person name="Xu Y."/>
            <person name="Jin H."/>
            <person name="Xiao X."/>
            <person name="Hu G."/>
            <person name="Bao F."/>
            <person name="Hu Y."/>
            <person name="Wan P."/>
            <person name="Li L."/>
            <person name="Deng X."/>
            <person name="Kuang T."/>
            <person name="Xiang C."/>
            <person name="Zhu J.K."/>
            <person name="Oliver M.J."/>
            <person name="He Y."/>
        </authorList>
    </citation>
    <scope>NUCLEOTIDE SEQUENCE [LARGE SCALE GENOMIC DNA]</scope>
    <source>
        <strain evidence="3">cv. XS01</strain>
    </source>
</reference>
<keyword evidence="1" id="KW-0732">Signal</keyword>
<evidence type="ECO:0000313" key="3">
    <source>
        <dbReference type="Proteomes" id="UP000250235"/>
    </source>
</evidence>
<keyword evidence="2" id="KW-0378">Hydrolase</keyword>
<dbReference type="AlphaFoldDB" id="A0A2Z7C1C0"/>
<keyword evidence="3" id="KW-1185">Reference proteome</keyword>
<feature type="signal peptide" evidence="1">
    <location>
        <begin position="1"/>
        <end position="27"/>
    </location>
</feature>
<proteinExistence type="predicted"/>
<evidence type="ECO:0000313" key="2">
    <source>
        <dbReference type="EMBL" id="KZV38317.1"/>
    </source>
</evidence>
<dbReference type="GO" id="GO:0016787">
    <property type="term" value="F:hydrolase activity"/>
    <property type="evidence" value="ECO:0007669"/>
    <property type="project" value="UniProtKB-KW"/>
</dbReference>
<feature type="chain" id="PRO_5016350867" evidence="1">
    <location>
        <begin position="28"/>
        <end position="138"/>
    </location>
</feature>
<evidence type="ECO:0000256" key="1">
    <source>
        <dbReference type="SAM" id="SignalP"/>
    </source>
</evidence>
<sequence>MDTVRFHTVTPFLLLSIILLFAGATHAIDSHFGRGSFPPGFTFGAASAAYQLCVDVLEEAIGFCFSLWIKSGELEFWLEICSEVSVGHRWALAFSSGDHDVASLFRFSSSADGQLLIVMTSLLMSSQLIPYLAHLLNC</sequence>
<organism evidence="2 3">
    <name type="scientific">Dorcoceras hygrometricum</name>
    <dbReference type="NCBI Taxonomy" id="472368"/>
    <lineage>
        <taxon>Eukaryota</taxon>
        <taxon>Viridiplantae</taxon>
        <taxon>Streptophyta</taxon>
        <taxon>Embryophyta</taxon>
        <taxon>Tracheophyta</taxon>
        <taxon>Spermatophyta</taxon>
        <taxon>Magnoliopsida</taxon>
        <taxon>eudicotyledons</taxon>
        <taxon>Gunneridae</taxon>
        <taxon>Pentapetalae</taxon>
        <taxon>asterids</taxon>
        <taxon>lamiids</taxon>
        <taxon>Lamiales</taxon>
        <taxon>Gesneriaceae</taxon>
        <taxon>Didymocarpoideae</taxon>
        <taxon>Trichosporeae</taxon>
        <taxon>Loxocarpinae</taxon>
        <taxon>Dorcoceras</taxon>
    </lineage>
</organism>
<accession>A0A2Z7C1C0</accession>
<protein>
    <submittedName>
        <fullName evidence="2">Vicianin hydrolase</fullName>
    </submittedName>
</protein>
<dbReference type="Proteomes" id="UP000250235">
    <property type="component" value="Unassembled WGS sequence"/>
</dbReference>
<name>A0A2Z7C1C0_9LAMI</name>